<evidence type="ECO:0000313" key="1">
    <source>
        <dbReference type="EMBL" id="GMN40317.1"/>
    </source>
</evidence>
<reference evidence="1" key="1">
    <citation type="submission" date="2023-07" db="EMBL/GenBank/DDBJ databases">
        <title>draft genome sequence of fig (Ficus carica).</title>
        <authorList>
            <person name="Takahashi T."/>
            <person name="Nishimura K."/>
        </authorList>
    </citation>
    <scope>NUCLEOTIDE SEQUENCE</scope>
</reference>
<protein>
    <submittedName>
        <fullName evidence="1">Uncharacterized protein</fullName>
    </submittedName>
</protein>
<dbReference type="AlphaFoldDB" id="A0AA88D3P7"/>
<gene>
    <name evidence="1" type="ORF">TIFTF001_009551</name>
</gene>
<keyword evidence="2" id="KW-1185">Reference proteome</keyword>
<accession>A0AA88D3P7</accession>
<dbReference type="EMBL" id="BTGU01000011">
    <property type="protein sequence ID" value="GMN40317.1"/>
    <property type="molecule type" value="Genomic_DNA"/>
</dbReference>
<proteinExistence type="predicted"/>
<sequence>MEGSSIWVKTSSMKNEVESKGAIRCKCDILAVVRMTKTEKDNSLDAANTRANQNLGVGLVDGLMMLMINGQRMFDDLNEKSVKSIARMGNEVSQLRLQISSMPVV</sequence>
<name>A0AA88D3P7_FICCA</name>
<organism evidence="1 2">
    <name type="scientific">Ficus carica</name>
    <name type="common">Common fig</name>
    <dbReference type="NCBI Taxonomy" id="3494"/>
    <lineage>
        <taxon>Eukaryota</taxon>
        <taxon>Viridiplantae</taxon>
        <taxon>Streptophyta</taxon>
        <taxon>Embryophyta</taxon>
        <taxon>Tracheophyta</taxon>
        <taxon>Spermatophyta</taxon>
        <taxon>Magnoliopsida</taxon>
        <taxon>eudicotyledons</taxon>
        <taxon>Gunneridae</taxon>
        <taxon>Pentapetalae</taxon>
        <taxon>rosids</taxon>
        <taxon>fabids</taxon>
        <taxon>Rosales</taxon>
        <taxon>Moraceae</taxon>
        <taxon>Ficeae</taxon>
        <taxon>Ficus</taxon>
    </lineage>
</organism>
<comment type="caution">
    <text evidence="1">The sequence shown here is derived from an EMBL/GenBank/DDBJ whole genome shotgun (WGS) entry which is preliminary data.</text>
</comment>
<dbReference type="Proteomes" id="UP001187192">
    <property type="component" value="Unassembled WGS sequence"/>
</dbReference>
<evidence type="ECO:0000313" key="2">
    <source>
        <dbReference type="Proteomes" id="UP001187192"/>
    </source>
</evidence>